<sequence length="69" mass="7987">MPNGEYRISHSLGRGYGRCGNVNRPKNVVGYYKMDPELQKITLESYDTDPIKNWEIVWIDEISLGVKKN</sequence>
<dbReference type="EMBL" id="FTOB01000002">
    <property type="protein sequence ID" value="SIS47656.1"/>
    <property type="molecule type" value="Genomic_DNA"/>
</dbReference>
<comment type="caution">
    <text evidence="1">The sequence shown here is derived from an EMBL/GenBank/DDBJ whole genome shotgun (WGS) entry which is preliminary data.</text>
</comment>
<name>A0ABY1KLJ7_9FLAO</name>
<accession>A0ABY1KLJ7</accession>
<evidence type="ECO:0000313" key="1">
    <source>
        <dbReference type="EMBL" id="SIS47656.1"/>
    </source>
</evidence>
<gene>
    <name evidence="1" type="ORF">SAMN05421766_102156</name>
</gene>
<organism evidence="1 2">
    <name type="scientific">Zobellia uliginosa</name>
    <dbReference type="NCBI Taxonomy" id="143224"/>
    <lineage>
        <taxon>Bacteria</taxon>
        <taxon>Pseudomonadati</taxon>
        <taxon>Bacteroidota</taxon>
        <taxon>Flavobacteriia</taxon>
        <taxon>Flavobacteriales</taxon>
        <taxon>Flavobacteriaceae</taxon>
        <taxon>Zobellia</taxon>
    </lineage>
</organism>
<proteinExistence type="predicted"/>
<dbReference type="Proteomes" id="UP000185728">
    <property type="component" value="Unassembled WGS sequence"/>
</dbReference>
<keyword evidence="2" id="KW-1185">Reference proteome</keyword>
<protein>
    <submittedName>
        <fullName evidence="1">Uncharacterized protein</fullName>
    </submittedName>
</protein>
<reference evidence="1 2" key="1">
    <citation type="submission" date="2017-01" db="EMBL/GenBank/DDBJ databases">
        <authorList>
            <person name="Varghese N."/>
            <person name="Submissions S."/>
        </authorList>
    </citation>
    <scope>NUCLEOTIDE SEQUENCE [LARGE SCALE GENOMIC DNA]</scope>
    <source>
        <strain evidence="1 2">DSM 2061</strain>
    </source>
</reference>
<evidence type="ECO:0000313" key="2">
    <source>
        <dbReference type="Proteomes" id="UP000185728"/>
    </source>
</evidence>